<reference evidence="1 2" key="1">
    <citation type="journal article" date="2022" name="Hortic Res">
        <title>A haplotype resolved chromosomal level avocado genome allows analysis of novel avocado genes.</title>
        <authorList>
            <person name="Nath O."/>
            <person name="Fletcher S.J."/>
            <person name="Hayward A."/>
            <person name="Shaw L.M."/>
            <person name="Masouleh A.K."/>
            <person name="Furtado A."/>
            <person name="Henry R.J."/>
            <person name="Mitter N."/>
        </authorList>
    </citation>
    <scope>NUCLEOTIDE SEQUENCE [LARGE SCALE GENOMIC DNA]</scope>
    <source>
        <strain evidence="2">cv. Hass</strain>
    </source>
</reference>
<comment type="caution">
    <text evidence="1">The sequence shown here is derived from an EMBL/GenBank/DDBJ whole genome shotgun (WGS) entry which is preliminary data.</text>
</comment>
<evidence type="ECO:0000313" key="1">
    <source>
        <dbReference type="EMBL" id="KAJ8651116.1"/>
    </source>
</evidence>
<sequence length="396" mass="44364">MGFLFLGTLDHPGPTTLVVAHARPTNYMFFFQFYEHHNPAEKLHVEEWSPSLRSTRDFDPGVETEKSIVSGLRFCAKAVCTVAMSSRSPVLGGSSFFSGFTRLCKGLSVVLVGGYVVLQIFPPSLSFLAVIPARTIPFVWNLITAGYIEQSLIEVAVSTVGLLFIGKLLEPIWGSREFLQFIFVVNFLTSICVFVTAIALYYITRRESFLYTPYSGFRGVLSGFLVGIKQIIPNQELGVLKIKAKWMPSLFLLVSIAASFFTAESASYLPTLIFGTYMGWIYLRYFQRKPETNLRGDPSDEFAFSNFFPEFLRPVLDPIASIFELIFCWRSKISNETKGHTLGATPLPISDPIEASRRRERGARALEERLAAEKASSVWSTGDPLHRDVAESVRKP</sequence>
<dbReference type="Proteomes" id="UP001234297">
    <property type="component" value="Chromosome 1"/>
</dbReference>
<protein>
    <submittedName>
        <fullName evidence="1">Uncharacterized protein</fullName>
    </submittedName>
</protein>
<name>A0ACC2MZB8_PERAE</name>
<accession>A0ACC2MZB8</accession>
<evidence type="ECO:0000313" key="2">
    <source>
        <dbReference type="Proteomes" id="UP001234297"/>
    </source>
</evidence>
<organism evidence="1 2">
    <name type="scientific">Persea americana</name>
    <name type="common">Avocado</name>
    <dbReference type="NCBI Taxonomy" id="3435"/>
    <lineage>
        <taxon>Eukaryota</taxon>
        <taxon>Viridiplantae</taxon>
        <taxon>Streptophyta</taxon>
        <taxon>Embryophyta</taxon>
        <taxon>Tracheophyta</taxon>
        <taxon>Spermatophyta</taxon>
        <taxon>Magnoliopsida</taxon>
        <taxon>Magnoliidae</taxon>
        <taxon>Laurales</taxon>
        <taxon>Lauraceae</taxon>
        <taxon>Persea</taxon>
    </lineage>
</organism>
<dbReference type="EMBL" id="CM056809">
    <property type="protein sequence ID" value="KAJ8651116.1"/>
    <property type="molecule type" value="Genomic_DNA"/>
</dbReference>
<keyword evidence="2" id="KW-1185">Reference proteome</keyword>
<proteinExistence type="predicted"/>
<gene>
    <name evidence="1" type="ORF">MRB53_004139</name>
</gene>